<comment type="caution">
    <text evidence="1">The sequence shown here is derived from an EMBL/GenBank/DDBJ whole genome shotgun (WGS) entry which is preliminary data.</text>
</comment>
<sequence>SHNARRCPKTPNEHDKELNWGPMIPLGEGFLFQYCVIASRTGRSADHRDESGEAVGSGEVEKLKIQQWTLNRFVFME</sequence>
<dbReference type="AlphaFoldDB" id="A0A8X6NCQ5"/>
<feature type="non-terminal residue" evidence="1">
    <location>
        <position position="1"/>
    </location>
</feature>
<dbReference type="Proteomes" id="UP000887013">
    <property type="component" value="Unassembled WGS sequence"/>
</dbReference>
<gene>
    <name evidence="1" type="ORF">NPIL_154611</name>
</gene>
<evidence type="ECO:0000313" key="1">
    <source>
        <dbReference type="EMBL" id="GFT06477.1"/>
    </source>
</evidence>
<accession>A0A8X6NCQ5</accession>
<name>A0A8X6NCQ5_NEPPI</name>
<organism evidence="1 2">
    <name type="scientific">Nephila pilipes</name>
    <name type="common">Giant wood spider</name>
    <name type="synonym">Nephila maculata</name>
    <dbReference type="NCBI Taxonomy" id="299642"/>
    <lineage>
        <taxon>Eukaryota</taxon>
        <taxon>Metazoa</taxon>
        <taxon>Ecdysozoa</taxon>
        <taxon>Arthropoda</taxon>
        <taxon>Chelicerata</taxon>
        <taxon>Arachnida</taxon>
        <taxon>Araneae</taxon>
        <taxon>Araneomorphae</taxon>
        <taxon>Entelegynae</taxon>
        <taxon>Araneoidea</taxon>
        <taxon>Nephilidae</taxon>
        <taxon>Nephila</taxon>
    </lineage>
</organism>
<reference evidence="1" key="1">
    <citation type="submission" date="2020-08" db="EMBL/GenBank/DDBJ databases">
        <title>Multicomponent nature underlies the extraordinary mechanical properties of spider dragline silk.</title>
        <authorList>
            <person name="Kono N."/>
            <person name="Nakamura H."/>
            <person name="Mori M."/>
            <person name="Yoshida Y."/>
            <person name="Ohtoshi R."/>
            <person name="Malay A.D."/>
            <person name="Moran D.A.P."/>
            <person name="Tomita M."/>
            <person name="Numata K."/>
            <person name="Arakawa K."/>
        </authorList>
    </citation>
    <scope>NUCLEOTIDE SEQUENCE</scope>
</reference>
<dbReference type="EMBL" id="BMAW01008015">
    <property type="protein sequence ID" value="GFT06477.1"/>
    <property type="molecule type" value="Genomic_DNA"/>
</dbReference>
<evidence type="ECO:0000313" key="2">
    <source>
        <dbReference type="Proteomes" id="UP000887013"/>
    </source>
</evidence>
<proteinExistence type="predicted"/>
<protein>
    <submittedName>
        <fullName evidence="1">Uncharacterized protein</fullName>
    </submittedName>
</protein>
<keyword evidence="2" id="KW-1185">Reference proteome</keyword>